<accession>A0A1H8L1B7</accession>
<dbReference type="STRING" id="872970.SAMN04488134_10344"/>
<feature type="region of interest" description="Disordered" evidence="2">
    <location>
        <begin position="22"/>
        <end position="57"/>
    </location>
</feature>
<evidence type="ECO:0000256" key="1">
    <source>
        <dbReference type="ARBA" id="ARBA00022729"/>
    </source>
</evidence>
<dbReference type="AlphaFoldDB" id="A0A1H8L1B7"/>
<evidence type="ECO:0000313" key="5">
    <source>
        <dbReference type="Proteomes" id="UP000199300"/>
    </source>
</evidence>
<evidence type="ECO:0008006" key="6">
    <source>
        <dbReference type="Google" id="ProtNLM"/>
    </source>
</evidence>
<dbReference type="OrthoDB" id="2352785at2"/>
<feature type="compositionally biased region" description="Acidic residues" evidence="2">
    <location>
        <begin position="32"/>
        <end position="52"/>
    </location>
</feature>
<dbReference type="PROSITE" id="PS51257">
    <property type="entry name" value="PROKAR_LIPOPROTEIN"/>
    <property type="match status" value="1"/>
</dbReference>
<dbReference type="EMBL" id="FODJ01000003">
    <property type="protein sequence ID" value="SEN98934.1"/>
    <property type="molecule type" value="Genomic_DNA"/>
</dbReference>
<evidence type="ECO:0000313" key="4">
    <source>
        <dbReference type="EMBL" id="SEN98934.1"/>
    </source>
</evidence>
<feature type="chain" id="PRO_5011553914" description="DUF4352 domain-containing protein" evidence="3">
    <location>
        <begin position="20"/>
        <end position="214"/>
    </location>
</feature>
<feature type="signal peptide" evidence="3">
    <location>
        <begin position="1"/>
        <end position="19"/>
    </location>
</feature>
<dbReference type="InterPro" id="IPR029050">
    <property type="entry name" value="Immunoprotect_excell_Ig-like"/>
</dbReference>
<organism evidence="4 5">
    <name type="scientific">Amphibacillus marinus</name>
    <dbReference type="NCBI Taxonomy" id="872970"/>
    <lineage>
        <taxon>Bacteria</taxon>
        <taxon>Bacillati</taxon>
        <taxon>Bacillota</taxon>
        <taxon>Bacilli</taxon>
        <taxon>Bacillales</taxon>
        <taxon>Bacillaceae</taxon>
        <taxon>Amphibacillus</taxon>
    </lineage>
</organism>
<protein>
    <recommendedName>
        <fullName evidence="6">DUF4352 domain-containing protein</fullName>
    </recommendedName>
</protein>
<keyword evidence="1 3" id="KW-0732">Signal</keyword>
<dbReference type="Gene3D" id="2.60.40.1240">
    <property type="match status" value="1"/>
</dbReference>
<keyword evidence="5" id="KW-1185">Reference proteome</keyword>
<name>A0A1H8L1B7_9BACI</name>
<proteinExistence type="predicted"/>
<evidence type="ECO:0000256" key="2">
    <source>
        <dbReference type="SAM" id="MobiDB-lite"/>
    </source>
</evidence>
<sequence>MKKFLLLLLALTMFIVACGDDEGETTAQPETNDTEETTEGTDDSEEVEEEPAESTGAAVGETISNEMGDFTQVSRTEDVGTFESGPIILNIEKVNGVEGTINPDYVDLMEGEEIEYIQVDMTVESTSEDPVNFYASQATITTSTGEQLEPDMFLSDHIDGEYLGQVTKSGTIFYVLENSKAEDVESIKMFFGAPNDDSFSSLGDEITIDVTLNK</sequence>
<dbReference type="RefSeq" id="WP_091495786.1">
    <property type="nucleotide sequence ID" value="NZ_FODJ01000003.1"/>
</dbReference>
<dbReference type="Proteomes" id="UP000199300">
    <property type="component" value="Unassembled WGS sequence"/>
</dbReference>
<evidence type="ECO:0000256" key="3">
    <source>
        <dbReference type="SAM" id="SignalP"/>
    </source>
</evidence>
<gene>
    <name evidence="4" type="ORF">SAMN04488134_10344</name>
</gene>
<reference evidence="4 5" key="1">
    <citation type="submission" date="2016-10" db="EMBL/GenBank/DDBJ databases">
        <authorList>
            <person name="de Groot N.N."/>
        </authorList>
    </citation>
    <scope>NUCLEOTIDE SEQUENCE [LARGE SCALE GENOMIC DNA]</scope>
    <source>
        <strain evidence="4 5">CGMCC 1.10434</strain>
    </source>
</reference>